<reference evidence="4" key="1">
    <citation type="journal article" date="2018" name="Front. Microbiol.">
        <title>Genome-Based Analysis Reveals the Taxonomy and Diversity of the Family Idiomarinaceae.</title>
        <authorList>
            <person name="Liu Y."/>
            <person name="Lai Q."/>
            <person name="Shao Z."/>
        </authorList>
    </citation>
    <scope>NUCLEOTIDE SEQUENCE [LARGE SCALE GENOMIC DNA]</scope>
    <source>
        <strain evidence="4">GBPy7</strain>
    </source>
</reference>
<dbReference type="EMBL" id="PIPJ01000002">
    <property type="protein sequence ID" value="RUO22521.1"/>
    <property type="molecule type" value="Genomic_DNA"/>
</dbReference>
<keyword evidence="2" id="KW-1133">Transmembrane helix</keyword>
<organism evidence="3 4">
    <name type="scientific">Aliidiomarina iranensis</name>
    <dbReference type="NCBI Taxonomy" id="1434071"/>
    <lineage>
        <taxon>Bacteria</taxon>
        <taxon>Pseudomonadati</taxon>
        <taxon>Pseudomonadota</taxon>
        <taxon>Gammaproteobacteria</taxon>
        <taxon>Alteromonadales</taxon>
        <taxon>Idiomarinaceae</taxon>
        <taxon>Aliidiomarina</taxon>
    </lineage>
</organism>
<comment type="caution">
    <text evidence="3">The sequence shown here is derived from an EMBL/GenBank/DDBJ whole genome shotgun (WGS) entry which is preliminary data.</text>
</comment>
<gene>
    <name evidence="3" type="ORF">CWE08_04920</name>
</gene>
<evidence type="ECO:0000256" key="1">
    <source>
        <dbReference type="SAM" id="MobiDB-lite"/>
    </source>
</evidence>
<dbReference type="OrthoDB" id="6401481at2"/>
<dbReference type="AlphaFoldDB" id="A0A432W0V2"/>
<evidence type="ECO:0000313" key="3">
    <source>
        <dbReference type="EMBL" id="RUO22521.1"/>
    </source>
</evidence>
<sequence length="182" mass="20300">MARYSLHAPAETASAGSPEAFAPESSESEGFAEEASYPKRSAFAPSKISNRLVNSAYISSAMLGYASIVYESWLLLSALLLFAFAFDAEKRESEPAANAFAQINEFDEYGAVICKGGQLTQMCPPVIITPWLLTFRIEHIADVEHNKPMQQWCRIWRDQVAAADWARLRRIGITLNAPLRRR</sequence>
<dbReference type="RefSeq" id="WP_126766181.1">
    <property type="nucleotide sequence ID" value="NZ_PIPJ01000002.1"/>
</dbReference>
<name>A0A432W0V2_9GAMM</name>
<keyword evidence="2" id="KW-0472">Membrane</keyword>
<protein>
    <submittedName>
        <fullName evidence="3">Uncharacterized protein</fullName>
    </submittedName>
</protein>
<keyword evidence="4" id="KW-1185">Reference proteome</keyword>
<feature type="region of interest" description="Disordered" evidence="1">
    <location>
        <begin position="1"/>
        <end position="25"/>
    </location>
</feature>
<evidence type="ECO:0000256" key="2">
    <source>
        <dbReference type="SAM" id="Phobius"/>
    </source>
</evidence>
<keyword evidence="2" id="KW-0812">Transmembrane</keyword>
<accession>A0A432W0V2</accession>
<evidence type="ECO:0000313" key="4">
    <source>
        <dbReference type="Proteomes" id="UP000288395"/>
    </source>
</evidence>
<feature type="transmembrane region" description="Helical" evidence="2">
    <location>
        <begin position="62"/>
        <end position="86"/>
    </location>
</feature>
<dbReference type="Proteomes" id="UP000288395">
    <property type="component" value="Unassembled WGS sequence"/>
</dbReference>
<feature type="compositionally biased region" description="Low complexity" evidence="1">
    <location>
        <begin position="13"/>
        <end position="25"/>
    </location>
</feature>
<proteinExistence type="predicted"/>